<keyword evidence="3" id="KW-1185">Reference proteome</keyword>
<dbReference type="RefSeq" id="WP_223926648.1">
    <property type="nucleotide sequence ID" value="NZ_BPTU01000002.1"/>
</dbReference>
<dbReference type="Proteomes" id="UP000825483">
    <property type="component" value="Unassembled WGS sequence"/>
</dbReference>
<evidence type="ECO:0000313" key="3">
    <source>
        <dbReference type="Proteomes" id="UP000825483"/>
    </source>
</evidence>
<gene>
    <name evidence="2" type="ORF">PRLR5076_29320</name>
</gene>
<dbReference type="AlphaFoldDB" id="A0A9R1CY58"/>
<accession>A0A9R1CY58</accession>
<keyword evidence="1" id="KW-0732">Signal</keyword>
<reference evidence="2" key="1">
    <citation type="journal article" date="2022" name="Int. J. Syst. Evol. Microbiol.">
        <title>Prevotella lacticifex sp. nov., isolated from the rumen of cows.</title>
        <authorList>
            <person name="Shinkai T."/>
            <person name="Ikeyama N."/>
            <person name="Kumagai M."/>
            <person name="Ohmori H."/>
            <person name="Sakamoto M."/>
            <person name="Ohkuma M."/>
            <person name="Mitsumori M."/>
        </authorList>
    </citation>
    <scope>NUCLEOTIDE SEQUENCE</scope>
    <source>
        <strain evidence="2">R5076</strain>
    </source>
</reference>
<dbReference type="EMBL" id="BPUB01000002">
    <property type="protein sequence ID" value="GJG60081.1"/>
    <property type="molecule type" value="Genomic_DNA"/>
</dbReference>
<feature type="signal peptide" evidence="1">
    <location>
        <begin position="1"/>
        <end position="21"/>
    </location>
</feature>
<comment type="caution">
    <text evidence="2">The sequence shown here is derived from an EMBL/GenBank/DDBJ whole genome shotgun (WGS) entry which is preliminary data.</text>
</comment>
<evidence type="ECO:0008006" key="4">
    <source>
        <dbReference type="Google" id="ProtNLM"/>
    </source>
</evidence>
<organism evidence="2 3">
    <name type="scientific">Prevotella lacticifex</name>
    <dbReference type="NCBI Taxonomy" id="2854755"/>
    <lineage>
        <taxon>Bacteria</taxon>
        <taxon>Pseudomonadati</taxon>
        <taxon>Bacteroidota</taxon>
        <taxon>Bacteroidia</taxon>
        <taxon>Bacteroidales</taxon>
        <taxon>Prevotellaceae</taxon>
        <taxon>Prevotella</taxon>
    </lineage>
</organism>
<sequence length="268" mass="29688">MKILRTLLPLVALLFCSTVQAQKVEDFGVFKHMGAGVSVGTEGIGINVATPVTNYLELGLGVNFMPGVKIKGDVDVNDIKYTYTDAATGLSVPVTIPMSEVNIQAKLARTVFDFKANVYPFGTKNDLFVAAGFSFGGKKIAKISGHSEDVKNFMARTDVPEAAKDQVYAEIDKYQVDFDRNGDVKGDIRVNAFRPYLGLGYGRLVPKHRLGFRVELGCQFMGKMKIYQNDKEVNINELDKDKDDDVSKFVDKFKVYPVLKFTLAGRLF</sequence>
<proteinExistence type="predicted"/>
<feature type="chain" id="PRO_5040174872" description="Outer membrane protein beta-barrel domain-containing protein" evidence="1">
    <location>
        <begin position="22"/>
        <end position="268"/>
    </location>
</feature>
<evidence type="ECO:0000313" key="2">
    <source>
        <dbReference type="EMBL" id="GJG60081.1"/>
    </source>
</evidence>
<dbReference type="GeneID" id="72465875"/>
<dbReference type="Gene3D" id="2.40.160.170">
    <property type="match status" value="1"/>
</dbReference>
<evidence type="ECO:0000256" key="1">
    <source>
        <dbReference type="SAM" id="SignalP"/>
    </source>
</evidence>
<name>A0A9R1CY58_9BACT</name>
<protein>
    <recommendedName>
        <fullName evidence="4">Outer membrane protein beta-barrel domain-containing protein</fullName>
    </recommendedName>
</protein>